<evidence type="ECO:0000256" key="4">
    <source>
        <dbReference type="ARBA" id="ARBA00022989"/>
    </source>
</evidence>
<feature type="transmembrane region" description="Helical" evidence="12">
    <location>
        <begin position="170"/>
        <end position="192"/>
    </location>
</feature>
<keyword evidence="2" id="KW-1003">Cell membrane</keyword>
<dbReference type="GO" id="GO:0005886">
    <property type="term" value="C:plasma membrane"/>
    <property type="evidence" value="ECO:0007669"/>
    <property type="project" value="UniProtKB-SubCell"/>
</dbReference>
<keyword evidence="4 12" id="KW-1133">Transmembrane helix</keyword>
<dbReference type="SMART" id="SM01381">
    <property type="entry name" value="7TM_GPCR_Srsx"/>
    <property type="match status" value="1"/>
</dbReference>
<dbReference type="OrthoDB" id="6117944at2759"/>
<evidence type="ECO:0000256" key="5">
    <source>
        <dbReference type="ARBA" id="ARBA00023040"/>
    </source>
</evidence>
<evidence type="ECO:0000256" key="3">
    <source>
        <dbReference type="ARBA" id="ARBA00022692"/>
    </source>
</evidence>
<dbReference type="InterPro" id="IPR017452">
    <property type="entry name" value="GPCR_Rhodpsn_7TM"/>
</dbReference>
<dbReference type="PROSITE" id="PS50262">
    <property type="entry name" value="G_PROTEIN_RECEP_F1_2"/>
    <property type="match status" value="1"/>
</dbReference>
<keyword evidence="9 10" id="KW-0807">Transducer</keyword>
<evidence type="ECO:0000313" key="13">
    <source>
        <dbReference type="EMBL" id="CAB4009344.1"/>
    </source>
</evidence>
<sequence>MALCALQLEDECHGIDSIPNMSYLTMSIAFLLMILNIPGNLLEILAVALDPYKKLRTPFNFMMTNLAVADLVVGIVTEPVAIYIHWKEGMGEHVTLGELRVLFMSYFISCTASLLSLATLAVERYLAIRYPYIYKNQLTKRQVLRAAIGIWTISIALSCIYFKVGYVTYAFIFANTAIVITITIICFMYYLMYRALKMRTRSDTPVTIVDNGTPESHAQSTVVENGNALTEYQNERGESTSPANQNTTVHQNAPSKSHQQNNSAENGVPESHSQNEHENTPPPPESYQNTAEDLKIIPEQNAGEHENATPENHQSRIYITLEQRLTKRFLVVLMALLLCYGPSTILIYAMTFCASCSCTTLHWLRDLQFLFVIANSSVNFFAYGLRSSRFRKAFAKILRIKTRERSLATVGRIADSSTDIMNV</sequence>
<keyword evidence="8" id="KW-0325">Glycoprotein</keyword>
<keyword evidence="6 12" id="KW-0472">Membrane</keyword>
<dbReference type="InterPro" id="IPR000276">
    <property type="entry name" value="GPCR_Rhodpsn"/>
</dbReference>
<evidence type="ECO:0000256" key="9">
    <source>
        <dbReference type="ARBA" id="ARBA00023224"/>
    </source>
</evidence>
<evidence type="ECO:0000256" key="2">
    <source>
        <dbReference type="ARBA" id="ARBA00022475"/>
    </source>
</evidence>
<comment type="subcellular location">
    <subcellularLocation>
        <location evidence="1">Cell membrane</location>
        <topology evidence="1">Multi-pass membrane protein</topology>
    </subcellularLocation>
</comment>
<feature type="transmembrane region" description="Helical" evidence="12">
    <location>
        <begin position="61"/>
        <end position="84"/>
    </location>
</feature>
<dbReference type="AlphaFoldDB" id="A0A6S7HUU4"/>
<feature type="transmembrane region" description="Helical" evidence="12">
    <location>
        <begin position="28"/>
        <end position="49"/>
    </location>
</feature>
<evidence type="ECO:0000256" key="10">
    <source>
        <dbReference type="RuleBase" id="RU000688"/>
    </source>
</evidence>
<dbReference type="Pfam" id="PF00001">
    <property type="entry name" value="7tm_1"/>
    <property type="match status" value="2"/>
</dbReference>
<comment type="caution">
    <text evidence="13">The sequence shown here is derived from an EMBL/GenBank/DDBJ whole genome shotgun (WGS) entry which is preliminary data.</text>
</comment>
<proteinExistence type="inferred from homology"/>
<feature type="transmembrane region" description="Helical" evidence="12">
    <location>
        <begin position="329"/>
        <end position="349"/>
    </location>
</feature>
<feature type="transmembrane region" description="Helical" evidence="12">
    <location>
        <begin position="369"/>
        <end position="386"/>
    </location>
</feature>
<dbReference type="SUPFAM" id="SSF81321">
    <property type="entry name" value="Family A G protein-coupled receptor-like"/>
    <property type="match status" value="1"/>
</dbReference>
<evidence type="ECO:0000256" key="6">
    <source>
        <dbReference type="ARBA" id="ARBA00023136"/>
    </source>
</evidence>
<dbReference type="Proteomes" id="UP001152795">
    <property type="component" value="Unassembled WGS sequence"/>
</dbReference>
<dbReference type="GO" id="GO:0004930">
    <property type="term" value="F:G protein-coupled receptor activity"/>
    <property type="evidence" value="ECO:0007669"/>
    <property type="project" value="UniProtKB-KW"/>
</dbReference>
<keyword evidence="14" id="KW-1185">Reference proteome</keyword>
<feature type="transmembrane region" description="Helical" evidence="12">
    <location>
        <begin position="104"/>
        <end position="122"/>
    </location>
</feature>
<dbReference type="Gene3D" id="1.20.1070.10">
    <property type="entry name" value="Rhodopsin 7-helix transmembrane proteins"/>
    <property type="match status" value="1"/>
</dbReference>
<dbReference type="PANTHER" id="PTHR24246:SF27">
    <property type="entry name" value="ADENOSINE RECEPTOR, ISOFORM A"/>
    <property type="match status" value="1"/>
</dbReference>
<gene>
    <name evidence="13" type="ORF">PACLA_8A013466</name>
</gene>
<evidence type="ECO:0000256" key="8">
    <source>
        <dbReference type="ARBA" id="ARBA00023180"/>
    </source>
</evidence>
<keyword evidence="5 10" id="KW-0297">G-protein coupled receptor</keyword>
<dbReference type="PANTHER" id="PTHR24246">
    <property type="entry name" value="OLFACTORY RECEPTOR AND ADENOSINE RECEPTOR"/>
    <property type="match status" value="1"/>
</dbReference>
<evidence type="ECO:0000256" key="7">
    <source>
        <dbReference type="ARBA" id="ARBA00023170"/>
    </source>
</evidence>
<comment type="similarity">
    <text evidence="10">Belongs to the G-protein coupled receptor 1 family.</text>
</comment>
<feature type="transmembrane region" description="Helical" evidence="12">
    <location>
        <begin position="143"/>
        <end position="164"/>
    </location>
</feature>
<dbReference type="PROSITE" id="PS00237">
    <property type="entry name" value="G_PROTEIN_RECEP_F1_1"/>
    <property type="match status" value="1"/>
</dbReference>
<name>A0A6S7HUU4_PARCT</name>
<keyword evidence="7 10" id="KW-0675">Receptor</keyword>
<accession>A0A6S7HUU4</accession>
<protein>
    <submittedName>
        <fullName evidence="13">Histamine H2 receptor-like</fullName>
    </submittedName>
</protein>
<feature type="compositionally biased region" description="Polar residues" evidence="11">
    <location>
        <begin position="239"/>
        <end position="265"/>
    </location>
</feature>
<keyword evidence="3 10" id="KW-0812">Transmembrane</keyword>
<organism evidence="13 14">
    <name type="scientific">Paramuricea clavata</name>
    <name type="common">Red gorgonian</name>
    <name type="synonym">Violescent sea-whip</name>
    <dbReference type="NCBI Taxonomy" id="317549"/>
    <lineage>
        <taxon>Eukaryota</taxon>
        <taxon>Metazoa</taxon>
        <taxon>Cnidaria</taxon>
        <taxon>Anthozoa</taxon>
        <taxon>Octocorallia</taxon>
        <taxon>Malacalcyonacea</taxon>
        <taxon>Plexauridae</taxon>
        <taxon>Paramuricea</taxon>
    </lineage>
</organism>
<feature type="region of interest" description="Disordered" evidence="11">
    <location>
        <begin position="234"/>
        <end position="289"/>
    </location>
</feature>
<dbReference type="CDD" id="cd00637">
    <property type="entry name" value="7tm_classA_rhodopsin-like"/>
    <property type="match status" value="1"/>
</dbReference>
<evidence type="ECO:0000256" key="1">
    <source>
        <dbReference type="ARBA" id="ARBA00004651"/>
    </source>
</evidence>
<evidence type="ECO:0000256" key="12">
    <source>
        <dbReference type="SAM" id="Phobius"/>
    </source>
</evidence>
<dbReference type="PRINTS" id="PR00237">
    <property type="entry name" value="GPCRRHODOPSN"/>
</dbReference>
<evidence type="ECO:0000313" key="14">
    <source>
        <dbReference type="Proteomes" id="UP001152795"/>
    </source>
</evidence>
<reference evidence="13" key="1">
    <citation type="submission" date="2020-04" db="EMBL/GenBank/DDBJ databases">
        <authorList>
            <person name="Alioto T."/>
            <person name="Alioto T."/>
            <person name="Gomez Garrido J."/>
        </authorList>
    </citation>
    <scope>NUCLEOTIDE SEQUENCE</scope>
    <source>
        <strain evidence="13">A484AB</strain>
    </source>
</reference>
<evidence type="ECO:0000256" key="11">
    <source>
        <dbReference type="SAM" id="MobiDB-lite"/>
    </source>
</evidence>
<dbReference type="EMBL" id="CACRXK020006423">
    <property type="protein sequence ID" value="CAB4009344.1"/>
    <property type="molecule type" value="Genomic_DNA"/>
</dbReference>